<dbReference type="EMBL" id="QRUP01000009">
    <property type="protein sequence ID" value="RGR74199.1"/>
    <property type="molecule type" value="Genomic_DNA"/>
</dbReference>
<feature type="transmembrane region" description="Helical" evidence="1">
    <location>
        <begin position="50"/>
        <end position="68"/>
    </location>
</feature>
<proteinExistence type="predicted"/>
<evidence type="ECO:0000313" key="3">
    <source>
        <dbReference type="Proteomes" id="UP000284178"/>
    </source>
</evidence>
<dbReference type="RefSeq" id="WP_117894952.1">
    <property type="nucleotide sequence ID" value="NZ_CABJCV010000009.1"/>
</dbReference>
<evidence type="ECO:0000256" key="1">
    <source>
        <dbReference type="SAM" id="Phobius"/>
    </source>
</evidence>
<dbReference type="AlphaFoldDB" id="A0A412G172"/>
<dbReference type="Proteomes" id="UP000284178">
    <property type="component" value="Unassembled WGS sequence"/>
</dbReference>
<feature type="transmembrane region" description="Helical" evidence="1">
    <location>
        <begin position="75"/>
        <end position="96"/>
    </location>
</feature>
<protein>
    <recommendedName>
        <fullName evidence="4">DUF986 family protein</fullName>
    </recommendedName>
</protein>
<keyword evidence="3" id="KW-1185">Reference proteome</keyword>
<keyword evidence="1" id="KW-0812">Transmembrane</keyword>
<evidence type="ECO:0000313" key="2">
    <source>
        <dbReference type="EMBL" id="RGR74199.1"/>
    </source>
</evidence>
<gene>
    <name evidence="2" type="ORF">DWY25_08975</name>
</gene>
<reference evidence="2 3" key="1">
    <citation type="submission" date="2018-08" db="EMBL/GenBank/DDBJ databases">
        <title>A genome reference for cultivated species of the human gut microbiota.</title>
        <authorList>
            <person name="Zou Y."/>
            <person name="Xue W."/>
            <person name="Luo G."/>
        </authorList>
    </citation>
    <scope>NUCLEOTIDE SEQUENCE [LARGE SCALE GENOMIC DNA]</scope>
    <source>
        <strain evidence="2 3">AF24-29</strain>
    </source>
</reference>
<accession>A0A412G172</accession>
<dbReference type="GeneID" id="83015532"/>
<evidence type="ECO:0008006" key="4">
    <source>
        <dbReference type="Google" id="ProtNLM"/>
    </source>
</evidence>
<organism evidence="2 3">
    <name type="scientific">Holdemania filiformis</name>
    <dbReference type="NCBI Taxonomy" id="61171"/>
    <lineage>
        <taxon>Bacteria</taxon>
        <taxon>Bacillati</taxon>
        <taxon>Bacillota</taxon>
        <taxon>Erysipelotrichia</taxon>
        <taxon>Erysipelotrichales</taxon>
        <taxon>Erysipelotrichaceae</taxon>
        <taxon>Holdemania</taxon>
    </lineage>
</organism>
<keyword evidence="1" id="KW-0472">Membrane</keyword>
<name>A0A412G172_9FIRM</name>
<comment type="caution">
    <text evidence="2">The sequence shown here is derived from an EMBL/GenBank/DDBJ whole genome shotgun (WGS) entry which is preliminary data.</text>
</comment>
<sequence length="159" mass="18078">MWIVAFITVVAVLIFASRMKELKDAREAIAAAGGISSKYQCMDFSKGPKITYIVLSILGIISGIYGYTIQDYTTVALGVLIFFLFLAEFFMANIQYKFYYSSTAFINRGKVVRYKSIKDFEKKKMPMAFVAVITYSGDKHLVPPKALNFIKEQMQKKEK</sequence>
<keyword evidence="1" id="KW-1133">Transmembrane helix</keyword>